<name>A0A369Q4G2_9SPHN</name>
<organism evidence="2 3">
    <name type="scientific">Alteripontixanthobacter maritimus</name>
    <dbReference type="NCBI Taxonomy" id="2161824"/>
    <lineage>
        <taxon>Bacteria</taxon>
        <taxon>Pseudomonadati</taxon>
        <taxon>Pseudomonadota</taxon>
        <taxon>Alphaproteobacteria</taxon>
        <taxon>Sphingomonadales</taxon>
        <taxon>Erythrobacteraceae</taxon>
        <taxon>Alteripontixanthobacter</taxon>
    </lineage>
</organism>
<dbReference type="EMBL" id="QBKA01000002">
    <property type="protein sequence ID" value="RDC59781.1"/>
    <property type="molecule type" value="Genomic_DNA"/>
</dbReference>
<evidence type="ECO:0000313" key="2">
    <source>
        <dbReference type="EMBL" id="RDC59781.1"/>
    </source>
</evidence>
<dbReference type="AlphaFoldDB" id="A0A369Q4G2"/>
<feature type="region of interest" description="Disordered" evidence="1">
    <location>
        <begin position="137"/>
        <end position="157"/>
    </location>
</feature>
<accession>A0A369Q4G2</accession>
<keyword evidence="3" id="KW-1185">Reference proteome</keyword>
<dbReference type="RefSeq" id="WP_115366080.1">
    <property type="nucleotide sequence ID" value="NZ_QBKA01000002.1"/>
</dbReference>
<evidence type="ECO:0000256" key="1">
    <source>
        <dbReference type="SAM" id="MobiDB-lite"/>
    </source>
</evidence>
<dbReference type="Proteomes" id="UP000253727">
    <property type="component" value="Unassembled WGS sequence"/>
</dbReference>
<sequence length="157" mass="16224">MAGASISAEIEAAYRSVGVEVGEGKAFTVTLIEPGEGQANPWDEPGGAATRHKDIPALVGSTFANAGTGGDAWIDGSLIRADDELIKIAGTAPNPEQDWQVEMKGVTYQIVMIQTMQPAGFALGYTLVLRNGAPATTTVGPPDPASPFSAEFSAEFA</sequence>
<gene>
    <name evidence="2" type="ORF">HME9302_00976</name>
</gene>
<protein>
    <submittedName>
        <fullName evidence="2">Uncharacterized protein</fullName>
    </submittedName>
</protein>
<proteinExistence type="predicted"/>
<evidence type="ECO:0000313" key="3">
    <source>
        <dbReference type="Proteomes" id="UP000253727"/>
    </source>
</evidence>
<comment type="caution">
    <text evidence="2">The sequence shown here is derived from an EMBL/GenBank/DDBJ whole genome shotgun (WGS) entry which is preliminary data.</text>
</comment>
<reference evidence="2 3" key="1">
    <citation type="submission" date="2018-04" db="EMBL/GenBank/DDBJ databases">
        <title>Altererythrobacter sp. HME9302 genome sequencing and assembly.</title>
        <authorList>
            <person name="Kang H."/>
            <person name="Kim H."/>
            <person name="Joh K."/>
        </authorList>
    </citation>
    <scope>NUCLEOTIDE SEQUENCE [LARGE SCALE GENOMIC DNA]</scope>
    <source>
        <strain evidence="2 3">HME9302</strain>
    </source>
</reference>